<reference evidence="3" key="1">
    <citation type="submission" date="2013-02" db="EMBL/GenBank/DDBJ databases">
        <authorList>
            <person name="Hughes D."/>
        </authorList>
    </citation>
    <scope>NUCLEOTIDE SEQUENCE</scope>
    <source>
        <strain>Durham</strain>
        <strain evidence="3">NC isolate 2 -- Noor lab</strain>
    </source>
</reference>
<dbReference type="EnsemblMetazoa" id="MESCA006229-RA">
    <property type="protein sequence ID" value="MESCA006229-PA"/>
    <property type="gene ID" value="MESCA006229"/>
</dbReference>
<dbReference type="EMBL" id="CAQQ02023589">
    <property type="status" value="NOT_ANNOTATED_CDS"/>
    <property type="molecule type" value="Genomic_DNA"/>
</dbReference>
<organism evidence="2 3">
    <name type="scientific">Megaselia scalaris</name>
    <name type="common">Humpbacked fly</name>
    <name type="synonym">Phora scalaris</name>
    <dbReference type="NCBI Taxonomy" id="36166"/>
    <lineage>
        <taxon>Eukaryota</taxon>
        <taxon>Metazoa</taxon>
        <taxon>Ecdysozoa</taxon>
        <taxon>Arthropoda</taxon>
        <taxon>Hexapoda</taxon>
        <taxon>Insecta</taxon>
        <taxon>Pterygota</taxon>
        <taxon>Neoptera</taxon>
        <taxon>Endopterygota</taxon>
        <taxon>Diptera</taxon>
        <taxon>Brachycera</taxon>
        <taxon>Muscomorpha</taxon>
        <taxon>Platypezoidea</taxon>
        <taxon>Phoridae</taxon>
        <taxon>Megaseliini</taxon>
        <taxon>Megaselia</taxon>
    </lineage>
</organism>
<evidence type="ECO:0000313" key="2">
    <source>
        <dbReference type="EnsemblMetazoa" id="MESCA006229-PA"/>
    </source>
</evidence>
<keyword evidence="1" id="KW-0732">Signal</keyword>
<sequence>MKVSSNFLSLHLHFYIQVVVGSSNIEAKEARAPWTRYNNNNLVRTLQRCRIYATSPYKTPLQRKYNIEAFKTTEKISTQATLRATGGCKADISAYKR</sequence>
<feature type="signal peptide" evidence="1">
    <location>
        <begin position="1"/>
        <end position="21"/>
    </location>
</feature>
<name>T1GRE8_MEGSC</name>
<proteinExistence type="predicted"/>
<feature type="chain" id="PRO_5004588484" description="Secreted protein" evidence="1">
    <location>
        <begin position="22"/>
        <end position="97"/>
    </location>
</feature>
<evidence type="ECO:0008006" key="4">
    <source>
        <dbReference type="Google" id="ProtNLM"/>
    </source>
</evidence>
<keyword evidence="3" id="KW-1185">Reference proteome</keyword>
<dbReference type="Proteomes" id="UP000015102">
    <property type="component" value="Unassembled WGS sequence"/>
</dbReference>
<dbReference type="AlphaFoldDB" id="T1GRE8"/>
<dbReference type="EMBL" id="CAQQ02023590">
    <property type="status" value="NOT_ANNOTATED_CDS"/>
    <property type="molecule type" value="Genomic_DNA"/>
</dbReference>
<evidence type="ECO:0000313" key="3">
    <source>
        <dbReference type="Proteomes" id="UP000015102"/>
    </source>
</evidence>
<protein>
    <recommendedName>
        <fullName evidence="4">Secreted protein</fullName>
    </recommendedName>
</protein>
<dbReference type="EMBL" id="CAQQ02023588">
    <property type="status" value="NOT_ANNOTATED_CDS"/>
    <property type="molecule type" value="Genomic_DNA"/>
</dbReference>
<evidence type="ECO:0000256" key="1">
    <source>
        <dbReference type="SAM" id="SignalP"/>
    </source>
</evidence>
<reference evidence="2" key="2">
    <citation type="submission" date="2015-06" db="UniProtKB">
        <authorList>
            <consortium name="EnsemblMetazoa"/>
        </authorList>
    </citation>
    <scope>IDENTIFICATION</scope>
</reference>
<dbReference type="HOGENOM" id="CLU_2349070_0_0_1"/>
<accession>T1GRE8</accession>